<protein>
    <submittedName>
        <fullName evidence="2">Uncharacterized protein</fullName>
    </submittedName>
</protein>
<accession>A0A074XU90</accession>
<proteinExistence type="predicted"/>
<keyword evidence="1" id="KW-0472">Membrane</keyword>
<dbReference type="AlphaFoldDB" id="A0A074XU90"/>
<dbReference type="HOGENOM" id="CLU_1796081_0_0_1"/>
<reference evidence="2 3" key="1">
    <citation type="journal article" date="2014" name="BMC Genomics">
        <title>Genome sequencing of four Aureobasidium pullulans varieties: biotechnological potential, stress tolerance, and description of new species.</title>
        <authorList>
            <person name="Gostin Ar C."/>
            <person name="Ohm R.A."/>
            <person name="Kogej T."/>
            <person name="Sonjak S."/>
            <person name="Turk M."/>
            <person name="Zajc J."/>
            <person name="Zalar P."/>
            <person name="Grube M."/>
            <person name="Sun H."/>
            <person name="Han J."/>
            <person name="Sharma A."/>
            <person name="Chiniquy J."/>
            <person name="Ngan C.Y."/>
            <person name="Lipzen A."/>
            <person name="Barry K."/>
            <person name="Grigoriev I.V."/>
            <person name="Gunde-Cimerman N."/>
        </authorList>
    </citation>
    <scope>NUCLEOTIDE SEQUENCE [LARGE SCALE GENOMIC DNA]</scope>
    <source>
        <strain evidence="2 3">EXF-150</strain>
    </source>
</reference>
<organism evidence="2 3">
    <name type="scientific">Aureobasidium pullulans EXF-150</name>
    <dbReference type="NCBI Taxonomy" id="1043002"/>
    <lineage>
        <taxon>Eukaryota</taxon>
        <taxon>Fungi</taxon>
        <taxon>Dikarya</taxon>
        <taxon>Ascomycota</taxon>
        <taxon>Pezizomycotina</taxon>
        <taxon>Dothideomycetes</taxon>
        <taxon>Dothideomycetidae</taxon>
        <taxon>Dothideales</taxon>
        <taxon>Saccotheciaceae</taxon>
        <taxon>Aureobasidium</taxon>
    </lineage>
</organism>
<keyword evidence="1" id="KW-1133">Transmembrane helix</keyword>
<gene>
    <name evidence="2" type="ORF">M438DRAFT_401</name>
</gene>
<dbReference type="EMBL" id="KL584974">
    <property type="protein sequence ID" value="KEQ89085.1"/>
    <property type="molecule type" value="Genomic_DNA"/>
</dbReference>
<dbReference type="Proteomes" id="UP000030706">
    <property type="component" value="Unassembled WGS sequence"/>
</dbReference>
<sequence length="144" mass="15589">MPENRASFGYCHSILIILGLATISIALIVSAFSLALINENNQILQDATFSHFDAIAKTDRKAMRVARCDVGVCTSMTTVTKTVWETSKVEGAKTRTMIALSSESSVVIPPGVVFVENEVKAVKTAGGGSRRRQIVDVNKPEMQM</sequence>
<evidence type="ECO:0000313" key="2">
    <source>
        <dbReference type="EMBL" id="KEQ89085.1"/>
    </source>
</evidence>
<dbReference type="OrthoDB" id="3912580at2759"/>
<keyword evidence="3" id="KW-1185">Reference proteome</keyword>
<evidence type="ECO:0000256" key="1">
    <source>
        <dbReference type="SAM" id="Phobius"/>
    </source>
</evidence>
<dbReference type="GeneID" id="40751805"/>
<keyword evidence="1" id="KW-0812">Transmembrane</keyword>
<name>A0A074XU90_AURPU</name>
<evidence type="ECO:0000313" key="3">
    <source>
        <dbReference type="Proteomes" id="UP000030706"/>
    </source>
</evidence>
<feature type="transmembrane region" description="Helical" evidence="1">
    <location>
        <begin position="12"/>
        <end position="37"/>
    </location>
</feature>
<dbReference type="RefSeq" id="XP_029765272.1">
    <property type="nucleotide sequence ID" value="XM_029909499.1"/>
</dbReference>